<protein>
    <submittedName>
        <fullName evidence="1">Uncharacterized protein</fullName>
    </submittedName>
</protein>
<dbReference type="EMBL" id="FTNO01000001">
    <property type="protein sequence ID" value="SIQ83763.1"/>
    <property type="molecule type" value="Genomic_DNA"/>
</dbReference>
<sequence>MHEQATDGDASGGVAECIEVLLHWLSGGDQLWSRALESVVCPFLVHPNFFYNLLCLKIYLLVGHMLR</sequence>
<reference evidence="2" key="1">
    <citation type="submission" date="2017-01" db="EMBL/GenBank/DDBJ databases">
        <authorList>
            <person name="Varghese N."/>
            <person name="Submissions S."/>
        </authorList>
    </citation>
    <scope>NUCLEOTIDE SEQUENCE [LARGE SCALE GENOMIC DNA]</scope>
    <source>
        <strain evidence="2">CGMCC 1.7737</strain>
    </source>
</reference>
<gene>
    <name evidence="1" type="ORF">SAMN05421858_0561</name>
</gene>
<evidence type="ECO:0000313" key="2">
    <source>
        <dbReference type="Proteomes" id="UP000186914"/>
    </source>
</evidence>
<name>A0A1N6W0S6_9EURY</name>
<proteinExistence type="predicted"/>
<keyword evidence="2" id="KW-1185">Reference proteome</keyword>
<dbReference type="AlphaFoldDB" id="A0A1N6W0S6"/>
<dbReference type="Proteomes" id="UP000186914">
    <property type="component" value="Unassembled WGS sequence"/>
</dbReference>
<evidence type="ECO:0000313" key="1">
    <source>
        <dbReference type="EMBL" id="SIQ83763.1"/>
    </source>
</evidence>
<organism evidence="1 2">
    <name type="scientific">Haladaptatus litoreus</name>
    <dbReference type="NCBI Taxonomy" id="553468"/>
    <lineage>
        <taxon>Archaea</taxon>
        <taxon>Methanobacteriati</taxon>
        <taxon>Methanobacteriota</taxon>
        <taxon>Stenosarchaea group</taxon>
        <taxon>Halobacteria</taxon>
        <taxon>Halobacteriales</taxon>
        <taxon>Haladaptataceae</taxon>
        <taxon>Haladaptatus</taxon>
    </lineage>
</organism>
<accession>A0A1N6W0S6</accession>